<sequence>MLPCFVWKLCYWKYGGKSVSCFPEIFFWVTNQFVSESFVCNTNPVVPRCMRVT</sequence>
<evidence type="ECO:0000313" key="1">
    <source>
        <dbReference type="EMBL" id="KAG6760324.1"/>
    </source>
</evidence>
<dbReference type="AlphaFoldDB" id="A0A8X8CNH9"/>
<dbReference type="EMBL" id="JAAWWB010000019">
    <property type="protein sequence ID" value="KAG6760324.1"/>
    <property type="molecule type" value="Genomic_DNA"/>
</dbReference>
<gene>
    <name evidence="1" type="ORF">POTOM_036835</name>
</gene>
<comment type="caution">
    <text evidence="1">The sequence shown here is derived from an EMBL/GenBank/DDBJ whole genome shotgun (WGS) entry which is preliminary data.</text>
</comment>
<dbReference type="Proteomes" id="UP000886885">
    <property type="component" value="Chromosome 10A"/>
</dbReference>
<proteinExistence type="predicted"/>
<name>A0A8X8CNH9_POPTO</name>
<protein>
    <submittedName>
        <fullName evidence="1">Uncharacterized protein</fullName>
    </submittedName>
</protein>
<reference evidence="1" key="1">
    <citation type="journal article" date="2020" name="bioRxiv">
        <title>Hybrid origin of Populus tomentosa Carr. identified through genome sequencing and phylogenomic analysis.</title>
        <authorList>
            <person name="An X."/>
            <person name="Gao K."/>
            <person name="Chen Z."/>
            <person name="Li J."/>
            <person name="Yang X."/>
            <person name="Yang X."/>
            <person name="Zhou J."/>
            <person name="Guo T."/>
            <person name="Zhao T."/>
            <person name="Huang S."/>
            <person name="Miao D."/>
            <person name="Khan W.U."/>
            <person name="Rao P."/>
            <person name="Ye M."/>
            <person name="Lei B."/>
            <person name="Liao W."/>
            <person name="Wang J."/>
            <person name="Ji L."/>
            <person name="Li Y."/>
            <person name="Guo B."/>
            <person name="Mustafa N.S."/>
            <person name="Li S."/>
            <person name="Yun Q."/>
            <person name="Keller S.R."/>
            <person name="Mao J."/>
            <person name="Zhang R."/>
            <person name="Strauss S.H."/>
        </authorList>
    </citation>
    <scope>NUCLEOTIDE SEQUENCE</scope>
    <source>
        <strain evidence="1">GM15</strain>
        <tissue evidence="1">Leaf</tissue>
    </source>
</reference>
<organism evidence="1 2">
    <name type="scientific">Populus tomentosa</name>
    <name type="common">Chinese white poplar</name>
    <dbReference type="NCBI Taxonomy" id="118781"/>
    <lineage>
        <taxon>Eukaryota</taxon>
        <taxon>Viridiplantae</taxon>
        <taxon>Streptophyta</taxon>
        <taxon>Embryophyta</taxon>
        <taxon>Tracheophyta</taxon>
        <taxon>Spermatophyta</taxon>
        <taxon>Magnoliopsida</taxon>
        <taxon>eudicotyledons</taxon>
        <taxon>Gunneridae</taxon>
        <taxon>Pentapetalae</taxon>
        <taxon>rosids</taxon>
        <taxon>fabids</taxon>
        <taxon>Malpighiales</taxon>
        <taxon>Salicaceae</taxon>
        <taxon>Saliceae</taxon>
        <taxon>Populus</taxon>
    </lineage>
</organism>
<evidence type="ECO:0000313" key="2">
    <source>
        <dbReference type="Proteomes" id="UP000886885"/>
    </source>
</evidence>
<accession>A0A8X8CNH9</accession>
<keyword evidence="2" id="KW-1185">Reference proteome</keyword>